<dbReference type="Pfam" id="PF00072">
    <property type="entry name" value="Response_reg"/>
    <property type="match status" value="1"/>
</dbReference>
<feature type="modified residue" description="4-aspartylphosphate" evidence="2">
    <location>
        <position position="54"/>
    </location>
</feature>
<organism evidence="4 5">
    <name type="scientific">Paraburkholderia phenazinium</name>
    <dbReference type="NCBI Taxonomy" id="60549"/>
    <lineage>
        <taxon>Bacteria</taxon>
        <taxon>Pseudomonadati</taxon>
        <taxon>Pseudomonadota</taxon>
        <taxon>Betaproteobacteria</taxon>
        <taxon>Burkholderiales</taxon>
        <taxon>Burkholderiaceae</taxon>
        <taxon>Paraburkholderia</taxon>
    </lineage>
</organism>
<evidence type="ECO:0000256" key="1">
    <source>
        <dbReference type="ARBA" id="ARBA00022553"/>
    </source>
</evidence>
<evidence type="ECO:0000313" key="4">
    <source>
        <dbReference type="EMBL" id="SIO49229.1"/>
    </source>
</evidence>
<keyword evidence="1 2" id="KW-0597">Phosphoprotein</keyword>
<dbReference type="PANTHER" id="PTHR44591">
    <property type="entry name" value="STRESS RESPONSE REGULATOR PROTEIN 1"/>
    <property type="match status" value="1"/>
</dbReference>
<gene>
    <name evidence="4" type="ORF">SAMN05444168_5415</name>
</gene>
<feature type="domain" description="Response regulatory" evidence="3">
    <location>
        <begin position="6"/>
        <end position="122"/>
    </location>
</feature>
<accession>A0A1N6JYC7</accession>
<evidence type="ECO:0000256" key="2">
    <source>
        <dbReference type="PROSITE-ProRule" id="PRU00169"/>
    </source>
</evidence>
<dbReference type="SMART" id="SM00448">
    <property type="entry name" value="REC"/>
    <property type="match status" value="1"/>
</dbReference>
<dbReference type="InterPro" id="IPR011006">
    <property type="entry name" value="CheY-like_superfamily"/>
</dbReference>
<dbReference type="Gene3D" id="3.40.50.2300">
    <property type="match status" value="1"/>
</dbReference>
<dbReference type="GO" id="GO:0000160">
    <property type="term" value="P:phosphorelay signal transduction system"/>
    <property type="evidence" value="ECO:0007669"/>
    <property type="project" value="InterPro"/>
</dbReference>
<dbReference type="Proteomes" id="UP000184693">
    <property type="component" value="Unassembled WGS sequence"/>
</dbReference>
<dbReference type="InterPro" id="IPR050595">
    <property type="entry name" value="Bact_response_regulator"/>
</dbReference>
<reference evidence="4 5" key="1">
    <citation type="submission" date="2016-11" db="EMBL/GenBank/DDBJ databases">
        <authorList>
            <person name="Jaros S."/>
            <person name="Januszkiewicz K."/>
            <person name="Wedrychowicz H."/>
        </authorList>
    </citation>
    <scope>NUCLEOTIDE SEQUENCE [LARGE SCALE GENOMIC DNA]</scope>
    <source>
        <strain evidence="4 5">GAS86</strain>
    </source>
</reference>
<evidence type="ECO:0000313" key="5">
    <source>
        <dbReference type="Proteomes" id="UP000184693"/>
    </source>
</evidence>
<dbReference type="SUPFAM" id="SSF52172">
    <property type="entry name" value="CheY-like"/>
    <property type="match status" value="1"/>
</dbReference>
<dbReference type="OrthoDB" id="9794815at2"/>
<dbReference type="RefSeq" id="WP_074267402.1">
    <property type="nucleotide sequence ID" value="NZ_FSRM01000002.1"/>
</dbReference>
<dbReference type="InterPro" id="IPR001789">
    <property type="entry name" value="Sig_transdc_resp-reg_receiver"/>
</dbReference>
<dbReference type="EMBL" id="FSRM01000002">
    <property type="protein sequence ID" value="SIO49229.1"/>
    <property type="molecule type" value="Genomic_DNA"/>
</dbReference>
<proteinExistence type="predicted"/>
<sequence>MARGKDILVLDEDPFMHELVSLWLTDAGYAVCDSEALHTLRTEERHSFAVVIADLNSPKVGAAQALQQLQARFPTAYIIAVSGYFQPGPGTGAEMARQLGVDRVLAKPFSCEQLVSAVGGLFHDAEVR</sequence>
<dbReference type="AlphaFoldDB" id="A0A1N6JYC7"/>
<evidence type="ECO:0000259" key="3">
    <source>
        <dbReference type="PROSITE" id="PS50110"/>
    </source>
</evidence>
<protein>
    <submittedName>
        <fullName evidence="4">Response regulator receiver domain-containing protein</fullName>
    </submittedName>
</protein>
<dbReference type="PROSITE" id="PS50110">
    <property type="entry name" value="RESPONSE_REGULATORY"/>
    <property type="match status" value="1"/>
</dbReference>
<dbReference type="PANTHER" id="PTHR44591:SF23">
    <property type="entry name" value="CHEY SUBFAMILY"/>
    <property type="match status" value="1"/>
</dbReference>
<name>A0A1N6JYC7_9BURK</name>